<accession>A0A0F9JI09</accession>
<dbReference type="AlphaFoldDB" id="A0A0F9JI09"/>
<proteinExistence type="predicted"/>
<name>A0A0F9JI09_9ZZZZ</name>
<gene>
    <name evidence="2" type="ORF">LCGC14_1822360</name>
</gene>
<feature type="non-terminal residue" evidence="2">
    <location>
        <position position="65"/>
    </location>
</feature>
<protein>
    <submittedName>
        <fullName evidence="2">Uncharacterized protein</fullName>
    </submittedName>
</protein>
<evidence type="ECO:0000313" key="2">
    <source>
        <dbReference type="EMBL" id="KKL98642.1"/>
    </source>
</evidence>
<comment type="caution">
    <text evidence="2">The sequence shown here is derived from an EMBL/GenBank/DDBJ whole genome shotgun (WGS) entry which is preliminary data.</text>
</comment>
<evidence type="ECO:0000256" key="1">
    <source>
        <dbReference type="SAM" id="MobiDB-lite"/>
    </source>
</evidence>
<dbReference type="EMBL" id="LAZR01017866">
    <property type="protein sequence ID" value="KKL98642.1"/>
    <property type="molecule type" value="Genomic_DNA"/>
</dbReference>
<reference evidence="2" key="1">
    <citation type="journal article" date="2015" name="Nature">
        <title>Complex archaea that bridge the gap between prokaryotes and eukaryotes.</title>
        <authorList>
            <person name="Spang A."/>
            <person name="Saw J.H."/>
            <person name="Jorgensen S.L."/>
            <person name="Zaremba-Niedzwiedzka K."/>
            <person name="Martijn J."/>
            <person name="Lind A.E."/>
            <person name="van Eijk R."/>
            <person name="Schleper C."/>
            <person name="Guy L."/>
            <person name="Ettema T.J."/>
        </authorList>
    </citation>
    <scope>NUCLEOTIDE SEQUENCE</scope>
</reference>
<sequence length="65" mass="6746">MNRVATDASSSIRRSVDGSNERQSPLILTVDFLGAVSPQCSQQRGTVGGADGGLSLILCPLSLEL</sequence>
<organism evidence="2">
    <name type="scientific">marine sediment metagenome</name>
    <dbReference type="NCBI Taxonomy" id="412755"/>
    <lineage>
        <taxon>unclassified sequences</taxon>
        <taxon>metagenomes</taxon>
        <taxon>ecological metagenomes</taxon>
    </lineage>
</organism>
<feature type="region of interest" description="Disordered" evidence="1">
    <location>
        <begin position="1"/>
        <end position="21"/>
    </location>
</feature>